<proteinExistence type="inferred from homology"/>
<evidence type="ECO:0000256" key="1">
    <source>
        <dbReference type="ARBA" id="ARBA00001424"/>
    </source>
</evidence>
<evidence type="ECO:0000256" key="5">
    <source>
        <dbReference type="ARBA" id="ARBA00022723"/>
    </source>
</evidence>
<dbReference type="EMBL" id="BEXT01000001">
    <property type="protein sequence ID" value="GBC59082.1"/>
    <property type="molecule type" value="Genomic_DNA"/>
</dbReference>
<evidence type="ECO:0000313" key="10">
    <source>
        <dbReference type="Proteomes" id="UP000288096"/>
    </source>
</evidence>
<dbReference type="InterPro" id="IPR007865">
    <property type="entry name" value="Aminopep_P_N"/>
</dbReference>
<comment type="cofactor">
    <cofactor evidence="2">
        <name>Mn(2+)</name>
        <dbReference type="ChEBI" id="CHEBI:29035"/>
    </cofactor>
</comment>
<gene>
    <name evidence="9" type="ORF">DENIS_0012</name>
</gene>
<comment type="caution">
    <text evidence="9">The sequence shown here is derived from an EMBL/GenBank/DDBJ whole genome shotgun (WGS) entry which is preliminary data.</text>
</comment>
<dbReference type="Pfam" id="PF05195">
    <property type="entry name" value="AMP_N"/>
    <property type="match status" value="1"/>
</dbReference>
<dbReference type="InterPro" id="IPR000994">
    <property type="entry name" value="Pept_M24"/>
</dbReference>
<evidence type="ECO:0000256" key="3">
    <source>
        <dbReference type="ARBA" id="ARBA00008766"/>
    </source>
</evidence>
<organism evidence="9 10">
    <name type="scientific">Desulfonema ishimotonii</name>
    <dbReference type="NCBI Taxonomy" id="45657"/>
    <lineage>
        <taxon>Bacteria</taxon>
        <taxon>Pseudomonadati</taxon>
        <taxon>Thermodesulfobacteriota</taxon>
        <taxon>Desulfobacteria</taxon>
        <taxon>Desulfobacterales</taxon>
        <taxon>Desulfococcaceae</taxon>
        <taxon>Desulfonema</taxon>
    </lineage>
</organism>
<accession>A0A401FQ86</accession>
<dbReference type="SUPFAM" id="SSF55920">
    <property type="entry name" value="Creatinase/aminopeptidase"/>
    <property type="match status" value="1"/>
</dbReference>
<dbReference type="Proteomes" id="UP000288096">
    <property type="component" value="Unassembled WGS sequence"/>
</dbReference>
<dbReference type="GO" id="GO:0070006">
    <property type="term" value="F:metalloaminopeptidase activity"/>
    <property type="evidence" value="ECO:0007669"/>
    <property type="project" value="InterPro"/>
</dbReference>
<evidence type="ECO:0000259" key="8">
    <source>
        <dbReference type="SMART" id="SM01011"/>
    </source>
</evidence>
<dbReference type="AlphaFoldDB" id="A0A401FQ86"/>
<dbReference type="InterPro" id="IPR036005">
    <property type="entry name" value="Creatinase/aminopeptidase-like"/>
</dbReference>
<dbReference type="CDD" id="cd01087">
    <property type="entry name" value="Prolidase"/>
    <property type="match status" value="1"/>
</dbReference>
<reference evidence="10" key="1">
    <citation type="submission" date="2017-11" db="EMBL/GenBank/DDBJ databases">
        <authorList>
            <person name="Watanabe M."/>
            <person name="Kojima H."/>
        </authorList>
    </citation>
    <scope>NUCLEOTIDE SEQUENCE [LARGE SCALE GENOMIC DNA]</scope>
    <source>
        <strain evidence="10">Tokyo 01</strain>
    </source>
</reference>
<reference evidence="10" key="2">
    <citation type="submission" date="2019-01" db="EMBL/GenBank/DDBJ databases">
        <title>Genome sequence of Desulfonema ishimotonii strain Tokyo 01.</title>
        <authorList>
            <person name="Fukui M."/>
        </authorList>
    </citation>
    <scope>NUCLEOTIDE SEQUENCE [LARGE SCALE GENOMIC DNA]</scope>
    <source>
        <strain evidence="10">Tokyo 01</strain>
    </source>
</reference>
<dbReference type="OrthoDB" id="9806388at2"/>
<dbReference type="Gene3D" id="3.40.350.10">
    <property type="entry name" value="Creatinase/prolidase N-terminal domain"/>
    <property type="match status" value="1"/>
</dbReference>
<dbReference type="PANTHER" id="PTHR43226">
    <property type="entry name" value="XAA-PRO AMINOPEPTIDASE 3"/>
    <property type="match status" value="1"/>
</dbReference>
<sequence length="429" mass="48874">MRYSPIDNRLFIENRAKLAQRLKPDSVAVFNAGDVMPKSADGVRRFIQHTDLFYLSGIDQEETILLICPDARTGKYKEILFIRETSEKIAIWEGQKYTREEAAAVSGIKTVYWTSRFEQIFRELVCESEHIYLNTNEHLRADVSVETRDARFLKWCQAAFPLHKYERTAPILHDLRAVKSSIEVNLIRDACAITEKAFRRVLAFIRPGVWEYEIEAEIHHEFLKNRSRGPAYESIIASGPDTCVLHYVKNDKQCKDGELVLMDFGAEYAGYASDLTRTMPVSGRFTPRQRAVYDAVLRVQRAATDMLRPGNTLKKYQKAVAKVVENELIGLGLLDAEAVRTQNPDAPLYQKYFMHGTSHHMGLDVHDYGSRHRPFEPGMVLTCEPGIYIRAEGIGVRIENDILITENAPTDLMASIPAEAEEIEDLMNG</sequence>
<dbReference type="PANTHER" id="PTHR43226:SF4">
    <property type="entry name" value="XAA-PRO AMINOPEPTIDASE 3"/>
    <property type="match status" value="1"/>
</dbReference>
<feature type="domain" description="Aminopeptidase P N-terminal" evidence="8">
    <location>
        <begin position="6"/>
        <end position="142"/>
    </location>
</feature>
<comment type="similarity">
    <text evidence="3">Belongs to the peptidase M24B family.</text>
</comment>
<evidence type="ECO:0000256" key="4">
    <source>
        <dbReference type="ARBA" id="ARBA00012574"/>
    </source>
</evidence>
<comment type="catalytic activity">
    <reaction evidence="1">
        <text>Release of any N-terminal amino acid, including proline, that is linked to proline, even from a dipeptide or tripeptide.</text>
        <dbReference type="EC" id="3.4.11.9"/>
    </reaction>
</comment>
<keyword evidence="9" id="KW-0031">Aminopeptidase</keyword>
<keyword evidence="9" id="KW-0645">Protease</keyword>
<keyword evidence="5" id="KW-0479">Metal-binding</keyword>
<dbReference type="SUPFAM" id="SSF53092">
    <property type="entry name" value="Creatinase/prolidase N-terminal domain"/>
    <property type="match status" value="1"/>
</dbReference>
<dbReference type="InterPro" id="IPR052433">
    <property type="entry name" value="X-Pro_dipept-like"/>
</dbReference>
<dbReference type="RefSeq" id="WP_124326626.1">
    <property type="nucleotide sequence ID" value="NZ_BEXT01000001.1"/>
</dbReference>
<evidence type="ECO:0000313" key="9">
    <source>
        <dbReference type="EMBL" id="GBC59082.1"/>
    </source>
</evidence>
<evidence type="ECO:0000256" key="6">
    <source>
        <dbReference type="ARBA" id="ARBA00022801"/>
    </source>
</evidence>
<dbReference type="Pfam" id="PF00557">
    <property type="entry name" value="Peptidase_M24"/>
    <property type="match status" value="1"/>
</dbReference>
<dbReference type="EC" id="3.4.11.9" evidence="4"/>
<dbReference type="InterPro" id="IPR029149">
    <property type="entry name" value="Creatin/AminoP/Spt16_N"/>
</dbReference>
<dbReference type="Gene3D" id="3.90.230.10">
    <property type="entry name" value="Creatinase/methionine aminopeptidase superfamily"/>
    <property type="match status" value="1"/>
</dbReference>
<protein>
    <recommendedName>
        <fullName evidence="4">Xaa-Pro aminopeptidase</fullName>
        <ecNumber evidence="4">3.4.11.9</ecNumber>
    </recommendedName>
</protein>
<evidence type="ECO:0000256" key="2">
    <source>
        <dbReference type="ARBA" id="ARBA00001936"/>
    </source>
</evidence>
<evidence type="ECO:0000256" key="7">
    <source>
        <dbReference type="ARBA" id="ARBA00023211"/>
    </source>
</evidence>
<dbReference type="GO" id="GO:0030145">
    <property type="term" value="F:manganese ion binding"/>
    <property type="evidence" value="ECO:0007669"/>
    <property type="project" value="InterPro"/>
</dbReference>
<name>A0A401FQ86_9BACT</name>
<keyword evidence="10" id="KW-1185">Reference proteome</keyword>
<dbReference type="GO" id="GO:0006508">
    <property type="term" value="P:proteolysis"/>
    <property type="evidence" value="ECO:0007669"/>
    <property type="project" value="TreeGrafter"/>
</dbReference>
<dbReference type="SMART" id="SM01011">
    <property type="entry name" value="AMP_N"/>
    <property type="match status" value="1"/>
</dbReference>
<keyword evidence="6" id="KW-0378">Hydrolase</keyword>
<keyword evidence="7" id="KW-0464">Manganese</keyword>